<evidence type="ECO:0000313" key="1">
    <source>
        <dbReference type="EMBL" id="QDT32144.1"/>
    </source>
</evidence>
<accession>A0A517QKK3</accession>
<gene>
    <name evidence="1" type="ORF">Mal48_13860</name>
</gene>
<dbReference type="RefSeq" id="WP_145197223.1">
    <property type="nucleotide sequence ID" value="NZ_CP036267.1"/>
</dbReference>
<dbReference type="AlphaFoldDB" id="A0A517QKK3"/>
<dbReference type="EMBL" id="CP036267">
    <property type="protein sequence ID" value="QDT32144.1"/>
    <property type="molecule type" value="Genomic_DNA"/>
</dbReference>
<sequence length="290" mass="32079">MAVRSGRFKIKNTTTNSAESVLIHHKTRSVYRFFNSGDKPFQLKQKLGGGQKTVEAKNSIDFELRPDKGELILVVGAGETAQGMYDFVESSRDVRNGRFSLEMLNSTSAATIIFGRDRTLYRVFNSGEFPFKLKNGSNAAVIVPSKQSLDIVVKGNVKISTNSTTAILAEAIYDIVTDSKPIRSGRFNRRASGTPNEFHQIIDIRDLGASPYLLYRILNSGDEDIEIVARKDPSDSAEEQIIFTLPKKQSFDFGIDEEGFDSRKTIGVRSTGANKAIKGIYEFLGNDTAT</sequence>
<evidence type="ECO:0000313" key="2">
    <source>
        <dbReference type="Proteomes" id="UP000315724"/>
    </source>
</evidence>
<name>A0A517QKK3_9PLAN</name>
<protein>
    <submittedName>
        <fullName evidence="1">Uncharacterized protein</fullName>
    </submittedName>
</protein>
<dbReference type="KEGG" id="tpol:Mal48_13860"/>
<dbReference type="OrthoDB" id="289881at2"/>
<proteinExistence type="predicted"/>
<reference evidence="1 2" key="1">
    <citation type="submission" date="2019-02" db="EMBL/GenBank/DDBJ databases">
        <title>Deep-cultivation of Planctomycetes and their phenomic and genomic characterization uncovers novel biology.</title>
        <authorList>
            <person name="Wiegand S."/>
            <person name="Jogler M."/>
            <person name="Boedeker C."/>
            <person name="Pinto D."/>
            <person name="Vollmers J."/>
            <person name="Rivas-Marin E."/>
            <person name="Kohn T."/>
            <person name="Peeters S.H."/>
            <person name="Heuer A."/>
            <person name="Rast P."/>
            <person name="Oberbeckmann S."/>
            <person name="Bunk B."/>
            <person name="Jeske O."/>
            <person name="Meyerdierks A."/>
            <person name="Storesund J.E."/>
            <person name="Kallscheuer N."/>
            <person name="Luecker S."/>
            <person name="Lage O.M."/>
            <person name="Pohl T."/>
            <person name="Merkel B.J."/>
            <person name="Hornburger P."/>
            <person name="Mueller R.-W."/>
            <person name="Bruemmer F."/>
            <person name="Labrenz M."/>
            <person name="Spormann A.M."/>
            <person name="Op den Camp H."/>
            <person name="Overmann J."/>
            <person name="Amann R."/>
            <person name="Jetten M.S.M."/>
            <person name="Mascher T."/>
            <person name="Medema M.H."/>
            <person name="Devos D.P."/>
            <person name="Kaster A.-K."/>
            <person name="Ovreas L."/>
            <person name="Rohde M."/>
            <person name="Galperin M.Y."/>
            <person name="Jogler C."/>
        </authorList>
    </citation>
    <scope>NUCLEOTIDE SEQUENCE [LARGE SCALE GENOMIC DNA]</scope>
    <source>
        <strain evidence="1 2">Mal48</strain>
    </source>
</reference>
<organism evidence="1 2">
    <name type="scientific">Thalassoglobus polymorphus</name>
    <dbReference type="NCBI Taxonomy" id="2527994"/>
    <lineage>
        <taxon>Bacteria</taxon>
        <taxon>Pseudomonadati</taxon>
        <taxon>Planctomycetota</taxon>
        <taxon>Planctomycetia</taxon>
        <taxon>Planctomycetales</taxon>
        <taxon>Planctomycetaceae</taxon>
        <taxon>Thalassoglobus</taxon>
    </lineage>
</organism>
<keyword evidence="2" id="KW-1185">Reference proteome</keyword>
<dbReference type="Proteomes" id="UP000315724">
    <property type="component" value="Chromosome"/>
</dbReference>